<feature type="compositionally biased region" description="Basic residues" evidence="1">
    <location>
        <begin position="53"/>
        <end position="67"/>
    </location>
</feature>
<feature type="compositionally biased region" description="Basic and acidic residues" evidence="1">
    <location>
        <begin position="40"/>
        <end position="51"/>
    </location>
</feature>
<accession>A0A4C1XMR7</accession>
<evidence type="ECO:0000313" key="3">
    <source>
        <dbReference type="Proteomes" id="UP000299102"/>
    </source>
</evidence>
<dbReference type="Proteomes" id="UP000299102">
    <property type="component" value="Unassembled WGS sequence"/>
</dbReference>
<dbReference type="AlphaFoldDB" id="A0A4C1XMR7"/>
<evidence type="ECO:0000313" key="2">
    <source>
        <dbReference type="EMBL" id="GBP65236.1"/>
    </source>
</evidence>
<reference evidence="2 3" key="1">
    <citation type="journal article" date="2019" name="Commun. Biol.">
        <title>The bagworm genome reveals a unique fibroin gene that provides high tensile strength.</title>
        <authorList>
            <person name="Kono N."/>
            <person name="Nakamura H."/>
            <person name="Ohtoshi R."/>
            <person name="Tomita M."/>
            <person name="Numata K."/>
            <person name="Arakawa K."/>
        </authorList>
    </citation>
    <scope>NUCLEOTIDE SEQUENCE [LARGE SCALE GENOMIC DNA]</scope>
</reference>
<dbReference type="EMBL" id="BGZK01000923">
    <property type="protein sequence ID" value="GBP65236.1"/>
    <property type="molecule type" value="Genomic_DNA"/>
</dbReference>
<gene>
    <name evidence="2" type="ORF">EVAR_49036_1</name>
</gene>
<evidence type="ECO:0000256" key="1">
    <source>
        <dbReference type="SAM" id="MobiDB-lite"/>
    </source>
</evidence>
<proteinExistence type="predicted"/>
<comment type="caution">
    <text evidence="2">The sequence shown here is derived from an EMBL/GenBank/DDBJ whole genome shotgun (WGS) entry which is preliminary data.</text>
</comment>
<sequence>MCPTISSYGTAKRRRSVCYGFIRIGTTAGGSVAIERAERGPGLESGLEPRLRTGSRSKLSLRLRRSGVRVGDEDSEGGGRGRCGVRGRSRAKAKVRESIDNPTVTT</sequence>
<organism evidence="2 3">
    <name type="scientific">Eumeta variegata</name>
    <name type="common">Bagworm moth</name>
    <name type="synonym">Eumeta japonica</name>
    <dbReference type="NCBI Taxonomy" id="151549"/>
    <lineage>
        <taxon>Eukaryota</taxon>
        <taxon>Metazoa</taxon>
        <taxon>Ecdysozoa</taxon>
        <taxon>Arthropoda</taxon>
        <taxon>Hexapoda</taxon>
        <taxon>Insecta</taxon>
        <taxon>Pterygota</taxon>
        <taxon>Neoptera</taxon>
        <taxon>Endopterygota</taxon>
        <taxon>Lepidoptera</taxon>
        <taxon>Glossata</taxon>
        <taxon>Ditrysia</taxon>
        <taxon>Tineoidea</taxon>
        <taxon>Psychidae</taxon>
        <taxon>Oiketicinae</taxon>
        <taxon>Eumeta</taxon>
    </lineage>
</organism>
<protein>
    <submittedName>
        <fullName evidence="2">Uncharacterized protein</fullName>
    </submittedName>
</protein>
<name>A0A4C1XMR7_EUMVA</name>
<feature type="compositionally biased region" description="Basic residues" evidence="1">
    <location>
        <begin position="83"/>
        <end position="93"/>
    </location>
</feature>
<feature type="region of interest" description="Disordered" evidence="1">
    <location>
        <begin position="40"/>
        <end position="106"/>
    </location>
</feature>
<keyword evidence="3" id="KW-1185">Reference proteome</keyword>